<gene>
    <name evidence="2" type="ORF">SAY87_002953</name>
</gene>
<comment type="caution">
    <text evidence="2">The sequence shown here is derived from an EMBL/GenBank/DDBJ whole genome shotgun (WGS) entry which is preliminary data.</text>
</comment>
<feature type="region of interest" description="Disordered" evidence="1">
    <location>
        <begin position="16"/>
        <end position="43"/>
    </location>
</feature>
<dbReference type="Proteomes" id="UP001345219">
    <property type="component" value="Chromosome 3"/>
</dbReference>
<evidence type="ECO:0000313" key="3">
    <source>
        <dbReference type="Proteomes" id="UP001345219"/>
    </source>
</evidence>
<dbReference type="EMBL" id="JAXIOK010000006">
    <property type="protein sequence ID" value="KAK4767812.1"/>
    <property type="molecule type" value="Genomic_DNA"/>
</dbReference>
<name>A0AAN7KRP7_9MYRT</name>
<accession>A0AAN7KRP7</accession>
<evidence type="ECO:0000313" key="2">
    <source>
        <dbReference type="EMBL" id="KAK4767812.1"/>
    </source>
</evidence>
<keyword evidence="3" id="KW-1185">Reference proteome</keyword>
<reference evidence="2 3" key="1">
    <citation type="journal article" date="2023" name="Hortic Res">
        <title>Pangenome of water caltrop reveals structural variations and asymmetric subgenome divergence after allopolyploidization.</title>
        <authorList>
            <person name="Zhang X."/>
            <person name="Chen Y."/>
            <person name="Wang L."/>
            <person name="Yuan Y."/>
            <person name="Fang M."/>
            <person name="Shi L."/>
            <person name="Lu R."/>
            <person name="Comes H.P."/>
            <person name="Ma Y."/>
            <person name="Chen Y."/>
            <person name="Huang G."/>
            <person name="Zhou Y."/>
            <person name="Zheng Z."/>
            <person name="Qiu Y."/>
        </authorList>
    </citation>
    <scope>NUCLEOTIDE SEQUENCE [LARGE SCALE GENOMIC DNA]</scope>
    <source>
        <tissue evidence="2">Roots</tissue>
    </source>
</reference>
<evidence type="ECO:0000256" key="1">
    <source>
        <dbReference type="SAM" id="MobiDB-lite"/>
    </source>
</evidence>
<proteinExistence type="predicted"/>
<sequence>MGQQWGWIERAERCSKLPGTRKSADESRRSKNQMRLTDGKNLRERRPLFHGDRRIIGNIGGQNRTFVRLSCAFYSAGRARSEILLLGLGEE</sequence>
<dbReference type="AlphaFoldDB" id="A0AAN7KRP7"/>
<protein>
    <submittedName>
        <fullName evidence="2">Uncharacterized protein</fullName>
    </submittedName>
</protein>
<organism evidence="2 3">
    <name type="scientific">Trapa incisa</name>
    <dbReference type="NCBI Taxonomy" id="236973"/>
    <lineage>
        <taxon>Eukaryota</taxon>
        <taxon>Viridiplantae</taxon>
        <taxon>Streptophyta</taxon>
        <taxon>Embryophyta</taxon>
        <taxon>Tracheophyta</taxon>
        <taxon>Spermatophyta</taxon>
        <taxon>Magnoliopsida</taxon>
        <taxon>eudicotyledons</taxon>
        <taxon>Gunneridae</taxon>
        <taxon>Pentapetalae</taxon>
        <taxon>rosids</taxon>
        <taxon>malvids</taxon>
        <taxon>Myrtales</taxon>
        <taxon>Lythraceae</taxon>
        <taxon>Trapa</taxon>
    </lineage>
</organism>